<dbReference type="InterPro" id="IPR013783">
    <property type="entry name" value="Ig-like_fold"/>
</dbReference>
<evidence type="ECO:0000313" key="2">
    <source>
        <dbReference type="EMBL" id="SDA37951.1"/>
    </source>
</evidence>
<evidence type="ECO:0000313" key="3">
    <source>
        <dbReference type="Proteomes" id="UP000323439"/>
    </source>
</evidence>
<dbReference type="PANTHER" id="PTHR33490:SF3">
    <property type="entry name" value="CONSERVED INTEGRAL MEMBRANE PROTEIN"/>
    <property type="match status" value="1"/>
</dbReference>
<accession>A0A1G5UWC9</accession>
<evidence type="ECO:0000259" key="1">
    <source>
        <dbReference type="SMART" id="SM00460"/>
    </source>
</evidence>
<reference evidence="2 3" key="1">
    <citation type="submission" date="2016-10" db="EMBL/GenBank/DDBJ databases">
        <authorList>
            <person name="Varghese N."/>
            <person name="Submissions S."/>
        </authorList>
    </citation>
    <scope>NUCLEOTIDE SEQUENCE [LARGE SCALE GENOMIC DNA]</scope>
    <source>
        <strain evidence="2 3">DSM 16643</strain>
    </source>
</reference>
<gene>
    <name evidence="2" type="ORF">SAMN02910315_00190</name>
</gene>
<dbReference type="SUPFAM" id="SSF54001">
    <property type="entry name" value="Cysteine proteinases"/>
    <property type="match status" value="1"/>
</dbReference>
<dbReference type="InterPro" id="IPR008964">
    <property type="entry name" value="Invasin/intimin_cell_adhesion"/>
</dbReference>
<dbReference type="RefSeq" id="WP_149730834.1">
    <property type="nucleotide sequence ID" value="NZ_FMXB01000001.1"/>
</dbReference>
<dbReference type="AlphaFoldDB" id="A0A1G5UWC9"/>
<dbReference type="SMART" id="SM00460">
    <property type="entry name" value="TGc"/>
    <property type="match status" value="1"/>
</dbReference>
<dbReference type="Gene3D" id="3.10.620.30">
    <property type="match status" value="1"/>
</dbReference>
<dbReference type="Pfam" id="PF01841">
    <property type="entry name" value="Transglut_core"/>
    <property type="match status" value="1"/>
</dbReference>
<dbReference type="InterPro" id="IPR038765">
    <property type="entry name" value="Papain-like_cys_pep_sf"/>
</dbReference>
<name>A0A1G5UWC9_9EURY</name>
<dbReference type="OrthoDB" id="18481at2157"/>
<organism evidence="2 3">
    <name type="scientific">Methanobrevibacter millerae</name>
    <dbReference type="NCBI Taxonomy" id="230361"/>
    <lineage>
        <taxon>Archaea</taxon>
        <taxon>Methanobacteriati</taxon>
        <taxon>Methanobacteriota</taxon>
        <taxon>Methanomada group</taxon>
        <taxon>Methanobacteria</taxon>
        <taxon>Methanobacteriales</taxon>
        <taxon>Methanobacteriaceae</taxon>
        <taxon>Methanobrevibacter</taxon>
    </lineage>
</organism>
<dbReference type="EMBL" id="FMXB01000001">
    <property type="protein sequence ID" value="SDA37951.1"/>
    <property type="molecule type" value="Genomic_DNA"/>
</dbReference>
<proteinExistence type="predicted"/>
<protein>
    <recommendedName>
        <fullName evidence="1">Transglutaminase-like domain-containing protein</fullName>
    </recommendedName>
</protein>
<dbReference type="InterPro" id="IPR002931">
    <property type="entry name" value="Transglutaminase-like"/>
</dbReference>
<dbReference type="SUPFAM" id="SSF49373">
    <property type="entry name" value="Invasin/intimin cell-adhesion fragments"/>
    <property type="match status" value="3"/>
</dbReference>
<dbReference type="Gene3D" id="2.60.40.10">
    <property type="entry name" value="Immunoglobulins"/>
    <property type="match status" value="7"/>
</dbReference>
<keyword evidence="3" id="KW-1185">Reference proteome</keyword>
<sequence>MIFTIVLIFFFAVSSVSALDLNNASDDFSSELISQDEFGDILVNGSVTTSLTANDTEMYYKDGTSFKVALSDVNGTALSNQSVIFSINGNNYTRVTNDNGIASIKINLNSGSYDITSYYSGTDTYAACNATNVLKVLSTISGQDIEKYFKNDTQYYATFVDTQGNLLVDTAVTFNINGVYYERKTNEKGTARLNINLPSGEYILTAINPANGEMSSNDISVLTTLYAEDLVKYYKNDSQYYVTVVNDVGNPVTNQNVTFNINGVFYTRTTNDNGVARMNINLNPGNYTITSAHPINGEMHSNNIEVLPTITAEDLKMSYRDGSRFTAHVIDDNGNPLAKSDVTFNINGIYYTRASDNEGNARLNINLDVGEYVITATNSKGLSVSNTITVSKSDSLIEARDAHIIAGLERDYSVTLMGTNNKTIPLNSIDFSCNGGTVTAVTDEEGVATITISDVSVGNYTLGFEFKGNKNYNPYKSSVTLTVENPTTKLIGKDLKMVYKDGSKFQVTLTDLKSNPLANRTITFNINGNSYDRTTDENGVAGLTINLVPGTYDISYSHGDVDDLDYNRGLNTITVSKLPAYFTTSDLAFDYGERGAFTATLTDANNAPLQGIDVIFDFSGSSYTRTTDASGVAKLNINQPVGYYEIKTSLNNNIYNAESKSNHILVDGSIFIASDLNTIARMTRDYSVTLLDAYRNPIPNAVVEFTYNGVSKRATTNAQGVATIQVNNLPGGDFPIVYNYIKENDAGQSYIHVSDSVLNVKNTISNLDAYLSDSRNCQVSNAEIVALARQLTEGLTNPLDKVWAIFEFVRDIPYSYYYNTKYGAVGTLHNKAGNCVDQAHLSIALYRAAGFPARYVHGTCVFNDGDVDGHVWSQVLVENTWIVSDSINRRNLPGQVNNWNNYNYQLKGYYASLPF</sequence>
<feature type="domain" description="Transglutaminase-like" evidence="1">
    <location>
        <begin position="827"/>
        <end position="888"/>
    </location>
</feature>
<dbReference type="Proteomes" id="UP000323439">
    <property type="component" value="Unassembled WGS sequence"/>
</dbReference>
<dbReference type="PANTHER" id="PTHR33490">
    <property type="entry name" value="BLR5614 PROTEIN-RELATED"/>
    <property type="match status" value="1"/>
</dbReference>